<feature type="domain" description="SnoaL-like" evidence="3">
    <location>
        <begin position="459"/>
        <end position="583"/>
    </location>
</feature>
<feature type="region of interest" description="Disordered" evidence="1">
    <location>
        <begin position="639"/>
        <end position="659"/>
    </location>
</feature>
<proteinExistence type="predicted"/>
<name>A0AAE0NV28_9PEZI</name>
<reference evidence="4" key="2">
    <citation type="submission" date="2023-06" db="EMBL/GenBank/DDBJ databases">
        <authorList>
            <consortium name="Lawrence Berkeley National Laboratory"/>
            <person name="Haridas S."/>
            <person name="Hensen N."/>
            <person name="Bonometti L."/>
            <person name="Westerberg I."/>
            <person name="Brannstrom I.O."/>
            <person name="Guillou S."/>
            <person name="Cros-Aarteil S."/>
            <person name="Calhoun S."/>
            <person name="Kuo A."/>
            <person name="Mondo S."/>
            <person name="Pangilinan J."/>
            <person name="Riley R."/>
            <person name="LaButti K."/>
            <person name="Andreopoulos B."/>
            <person name="Lipzen A."/>
            <person name="Chen C."/>
            <person name="Yanf M."/>
            <person name="Daum C."/>
            <person name="Ng V."/>
            <person name="Clum A."/>
            <person name="Steindorff A."/>
            <person name="Ohm R."/>
            <person name="Martin F."/>
            <person name="Silar P."/>
            <person name="Natvig D."/>
            <person name="Lalanne C."/>
            <person name="Gautier V."/>
            <person name="Ament-velasquez S.L."/>
            <person name="Kruys A."/>
            <person name="Hutchinson M.I."/>
            <person name="Powell A.J."/>
            <person name="Barry K."/>
            <person name="Miller A.N."/>
            <person name="Grigoriev I.V."/>
            <person name="Debuchy R."/>
            <person name="Gladieux P."/>
            <person name="Thoren M.H."/>
            <person name="Johannesson H."/>
        </authorList>
    </citation>
    <scope>NUCLEOTIDE SEQUENCE</scope>
    <source>
        <strain evidence="4">CBS 232.78</strain>
    </source>
</reference>
<feature type="domain" description="SnoaL-like" evidence="3">
    <location>
        <begin position="38"/>
        <end position="174"/>
    </location>
</feature>
<dbReference type="Gene3D" id="3.10.450.50">
    <property type="match status" value="3"/>
</dbReference>
<dbReference type="InterPro" id="IPR037401">
    <property type="entry name" value="SnoaL-like"/>
</dbReference>
<dbReference type="Proteomes" id="UP001285441">
    <property type="component" value="Unassembled WGS sequence"/>
</dbReference>
<evidence type="ECO:0000256" key="2">
    <source>
        <dbReference type="SAM" id="SignalP"/>
    </source>
</evidence>
<feature type="chain" id="PRO_5042000535" description="SnoaL-like domain-containing protein" evidence="2">
    <location>
        <begin position="22"/>
        <end position="815"/>
    </location>
</feature>
<accession>A0AAE0NV28</accession>
<dbReference type="Pfam" id="PF13577">
    <property type="entry name" value="SnoaL_4"/>
    <property type="match status" value="3"/>
</dbReference>
<dbReference type="InterPro" id="IPR032710">
    <property type="entry name" value="NTF2-like_dom_sf"/>
</dbReference>
<keyword evidence="2" id="KW-0732">Signal</keyword>
<evidence type="ECO:0000313" key="5">
    <source>
        <dbReference type="Proteomes" id="UP001285441"/>
    </source>
</evidence>
<gene>
    <name evidence="4" type="ORF">B0H63DRAFT_431942</name>
</gene>
<keyword evidence="5" id="KW-1185">Reference proteome</keyword>
<protein>
    <recommendedName>
        <fullName evidence="3">SnoaL-like domain-containing protein</fullName>
    </recommendedName>
</protein>
<feature type="domain" description="SnoaL-like" evidence="3">
    <location>
        <begin position="246"/>
        <end position="376"/>
    </location>
</feature>
<dbReference type="SUPFAM" id="SSF54427">
    <property type="entry name" value="NTF2-like"/>
    <property type="match status" value="2"/>
</dbReference>
<sequence length="815" mass="89017">MLLRGSLVLSALVAPWTSVWAAADTRDPTLPSLTRDLERIESVREIKNIQRTFGQLAQYGKWDAMAALFSEQGVLRWRLKNGDSDNITAVRGPKAIENFLQAEAGKMDGIRPGSMHLLLTESPVISLSEDAQTANGRWQVLRFLGDGEGKSRIDGGTFENEYAVVNQTWKISLLRYYPLYAGDYESGWTSLSDSMPVIIPYHFTPDEVGKPLLPPSAGDSSSPHQLLPNSAPLELELEELNYRISQLNEEDEVRNLMHATGYYVDRRMWPDVIDLFTPNGTMSVDGGRSSSPPGAAGIQTALDRMGPEGLTRGIMNEHPIFGGTVEISPSGREATSRGLEIGMIGDLSARLTSWQFCVFRHTYVKDAATGIWKIQDLSYNRLVFDDYAAGWGTGGTLPPRTSPAPPLPAFLDILARSWNTSQRRRPEDWQPFWRDGANSTQDTLNDLRRRLSRSAAFDETENVSSAYGFFLDDATARCPPIAALFAAKGFEESSGVGWYQSPGRIAKACTARRAHQTGSDAGATRNAVVSFHWRMQPVIHVSHDGRSTSLRTRDLQIGVLGAKNGTQTSGLSGGMYHDQLVLEQTPQNGKTARRKFWCVAVDEHYWKSLGGWKGGLAGIDADDTQPNPLLLEEEVKDTSDFPPDVSLKDPALGHREVGFTGGPTTPVVYPDIQRMWWSHRNPASGHLPGPNNSYWGPGCVPCTTARPEWLLAANGYQEPPTGPTHVTVVVKGGNLTITITGGPKESAAGAVEVRRQNRSANLVGFASLDAVGRTTVQVAVESLPAGGNQLDVYFLGSESLNPGKATVWVDNNSSL</sequence>
<dbReference type="EMBL" id="JAULSW010000003">
    <property type="protein sequence ID" value="KAK3387960.1"/>
    <property type="molecule type" value="Genomic_DNA"/>
</dbReference>
<evidence type="ECO:0000313" key="4">
    <source>
        <dbReference type="EMBL" id="KAK3387960.1"/>
    </source>
</evidence>
<evidence type="ECO:0000256" key="1">
    <source>
        <dbReference type="SAM" id="MobiDB-lite"/>
    </source>
</evidence>
<reference evidence="4" key="1">
    <citation type="journal article" date="2023" name="Mol. Phylogenet. Evol.">
        <title>Genome-scale phylogeny and comparative genomics of the fungal order Sordariales.</title>
        <authorList>
            <person name="Hensen N."/>
            <person name="Bonometti L."/>
            <person name="Westerberg I."/>
            <person name="Brannstrom I.O."/>
            <person name="Guillou S."/>
            <person name="Cros-Aarteil S."/>
            <person name="Calhoun S."/>
            <person name="Haridas S."/>
            <person name="Kuo A."/>
            <person name="Mondo S."/>
            <person name="Pangilinan J."/>
            <person name="Riley R."/>
            <person name="LaButti K."/>
            <person name="Andreopoulos B."/>
            <person name="Lipzen A."/>
            <person name="Chen C."/>
            <person name="Yan M."/>
            <person name="Daum C."/>
            <person name="Ng V."/>
            <person name="Clum A."/>
            <person name="Steindorff A."/>
            <person name="Ohm R.A."/>
            <person name="Martin F."/>
            <person name="Silar P."/>
            <person name="Natvig D.O."/>
            <person name="Lalanne C."/>
            <person name="Gautier V."/>
            <person name="Ament-Velasquez S.L."/>
            <person name="Kruys A."/>
            <person name="Hutchinson M.I."/>
            <person name="Powell A.J."/>
            <person name="Barry K."/>
            <person name="Miller A.N."/>
            <person name="Grigoriev I.V."/>
            <person name="Debuchy R."/>
            <person name="Gladieux P."/>
            <person name="Hiltunen Thoren M."/>
            <person name="Johannesson H."/>
        </authorList>
    </citation>
    <scope>NUCLEOTIDE SEQUENCE</scope>
    <source>
        <strain evidence="4">CBS 232.78</strain>
    </source>
</reference>
<evidence type="ECO:0000259" key="3">
    <source>
        <dbReference type="Pfam" id="PF13577"/>
    </source>
</evidence>
<feature type="signal peptide" evidence="2">
    <location>
        <begin position="1"/>
        <end position="21"/>
    </location>
</feature>
<comment type="caution">
    <text evidence="4">The sequence shown here is derived from an EMBL/GenBank/DDBJ whole genome shotgun (WGS) entry which is preliminary data.</text>
</comment>
<organism evidence="4 5">
    <name type="scientific">Podospora didyma</name>
    <dbReference type="NCBI Taxonomy" id="330526"/>
    <lineage>
        <taxon>Eukaryota</taxon>
        <taxon>Fungi</taxon>
        <taxon>Dikarya</taxon>
        <taxon>Ascomycota</taxon>
        <taxon>Pezizomycotina</taxon>
        <taxon>Sordariomycetes</taxon>
        <taxon>Sordariomycetidae</taxon>
        <taxon>Sordariales</taxon>
        <taxon>Podosporaceae</taxon>
        <taxon>Podospora</taxon>
    </lineage>
</organism>
<dbReference type="AlphaFoldDB" id="A0AAE0NV28"/>